<name>A0A1Y2B7B7_9TREE</name>
<evidence type="ECO:0000256" key="6">
    <source>
        <dbReference type="ARBA" id="ARBA00022618"/>
    </source>
</evidence>
<gene>
    <name evidence="19" type="ORF">BCR39DRAFT_528933</name>
</gene>
<dbReference type="FunFam" id="3.30.200.20:FF:000554">
    <property type="entry name" value="CMGC/CDK/CDK7 protein kinase"/>
    <property type="match status" value="1"/>
</dbReference>
<evidence type="ECO:0000256" key="16">
    <source>
        <dbReference type="RuleBase" id="RU000304"/>
    </source>
</evidence>
<evidence type="ECO:0000256" key="2">
    <source>
        <dbReference type="ARBA" id="ARBA00006485"/>
    </source>
</evidence>
<keyword evidence="9 19" id="KW-0418">Kinase</keyword>
<dbReference type="GO" id="GO:0005737">
    <property type="term" value="C:cytoplasm"/>
    <property type="evidence" value="ECO:0007669"/>
    <property type="project" value="TreeGrafter"/>
</dbReference>
<feature type="region of interest" description="Disordered" evidence="17">
    <location>
        <begin position="299"/>
        <end position="356"/>
    </location>
</feature>
<dbReference type="PROSITE" id="PS50011">
    <property type="entry name" value="PROTEIN_KINASE_DOM"/>
    <property type="match status" value="1"/>
</dbReference>
<dbReference type="FunFam" id="1.10.510.10:FF:000624">
    <property type="entry name" value="Mitogen-activated protein kinase"/>
    <property type="match status" value="1"/>
</dbReference>
<accession>A0A1Y2B7B7</accession>
<feature type="active site" description="Proton acceptor" evidence="13">
    <location>
        <position position="137"/>
    </location>
</feature>
<organism evidence="19 20">
    <name type="scientific">Naematelia encephala</name>
    <dbReference type="NCBI Taxonomy" id="71784"/>
    <lineage>
        <taxon>Eukaryota</taxon>
        <taxon>Fungi</taxon>
        <taxon>Dikarya</taxon>
        <taxon>Basidiomycota</taxon>
        <taxon>Agaricomycotina</taxon>
        <taxon>Tremellomycetes</taxon>
        <taxon>Tremellales</taxon>
        <taxon>Naemateliaceae</taxon>
        <taxon>Naematelia</taxon>
    </lineage>
</organism>
<keyword evidence="10 14" id="KW-0067">ATP-binding</keyword>
<keyword evidence="20" id="KW-1185">Reference proteome</keyword>
<keyword evidence="8 14" id="KW-0547">Nucleotide-binding</keyword>
<dbReference type="FunCoup" id="A0A1Y2B7B7">
    <property type="interactions" value="718"/>
</dbReference>
<dbReference type="PANTHER" id="PTHR24056:SF0">
    <property type="entry name" value="CYCLIN-DEPENDENT KINASE 7"/>
    <property type="match status" value="1"/>
</dbReference>
<dbReference type="InterPro" id="IPR008271">
    <property type="entry name" value="Ser/Thr_kinase_AS"/>
</dbReference>
<keyword evidence="4 16" id="KW-0723">Serine/threonine-protein kinase</keyword>
<dbReference type="EC" id="2.7.11.23" evidence="3"/>
<sequence length="356" mass="40679">MDLAAVENHKRAERWAKGESIGEGTFANVYKGHEKATRRQVAIKRIKISNMKDGLDMTALREVKFLQELHHPNIIELLDVFSTGQNINLVLEFLVTDLEAIIRDPALIIQNADIKSWMAMSLRGLEYIHRNGVLHRDLKPNNLLIAADGQLKVADFGLAREFAEAGERMTVQVITRWYRPPELFWGARHYSTAVDMWSMGMIFIELILRVPYTAGESDIDQLRKTFHAFGSPSEDEWPGYRQLPDFHDMSGYPRRDWTLDIKTIGREGQDLAQAILQLDPVRRISACHALHHRFFSCEPRPTRPTDLPKPLKPLKPRKLAPDEVEGKPLLSSNGYKRRAESPSLTTGPSKVARRLF</sequence>
<keyword evidence="6" id="KW-0132">Cell division</keyword>
<evidence type="ECO:0000256" key="15">
    <source>
        <dbReference type="PROSITE-ProRule" id="PRU10141"/>
    </source>
</evidence>
<feature type="binding site" evidence="14">
    <location>
        <begin position="21"/>
        <end position="29"/>
    </location>
    <ligand>
        <name>ATP</name>
        <dbReference type="ChEBI" id="CHEBI:30616"/>
    </ligand>
</feature>
<evidence type="ECO:0000256" key="7">
    <source>
        <dbReference type="ARBA" id="ARBA00022679"/>
    </source>
</evidence>
<dbReference type="PROSITE" id="PS00107">
    <property type="entry name" value="PROTEIN_KINASE_ATP"/>
    <property type="match status" value="1"/>
</dbReference>
<evidence type="ECO:0000256" key="5">
    <source>
        <dbReference type="ARBA" id="ARBA00022553"/>
    </source>
</evidence>
<dbReference type="PANTHER" id="PTHR24056">
    <property type="entry name" value="CELL DIVISION PROTEIN KINASE"/>
    <property type="match status" value="1"/>
</dbReference>
<dbReference type="InParanoid" id="A0A1Y2B7B7"/>
<dbReference type="EMBL" id="MCFC01000019">
    <property type="protein sequence ID" value="ORY30576.1"/>
    <property type="molecule type" value="Genomic_DNA"/>
</dbReference>
<evidence type="ECO:0000256" key="4">
    <source>
        <dbReference type="ARBA" id="ARBA00022527"/>
    </source>
</evidence>
<evidence type="ECO:0000256" key="1">
    <source>
        <dbReference type="ARBA" id="ARBA00004123"/>
    </source>
</evidence>
<feature type="binding site" evidence="14 15">
    <location>
        <position position="44"/>
    </location>
    <ligand>
        <name>ATP</name>
        <dbReference type="ChEBI" id="CHEBI:30616"/>
    </ligand>
</feature>
<dbReference type="Gene3D" id="1.10.510.10">
    <property type="entry name" value="Transferase(Phosphotransferase) domain 1"/>
    <property type="match status" value="1"/>
</dbReference>
<dbReference type="GO" id="GO:0051301">
    <property type="term" value="P:cell division"/>
    <property type="evidence" value="ECO:0007669"/>
    <property type="project" value="UniProtKB-KW"/>
</dbReference>
<evidence type="ECO:0000256" key="17">
    <source>
        <dbReference type="SAM" id="MobiDB-lite"/>
    </source>
</evidence>
<dbReference type="Gene3D" id="3.30.200.20">
    <property type="entry name" value="Phosphorylase Kinase, domain 1"/>
    <property type="match status" value="1"/>
</dbReference>
<dbReference type="GO" id="GO:0004693">
    <property type="term" value="F:cyclin-dependent protein serine/threonine kinase activity"/>
    <property type="evidence" value="ECO:0007669"/>
    <property type="project" value="TreeGrafter"/>
</dbReference>
<dbReference type="InterPro" id="IPR037770">
    <property type="entry name" value="CDK7"/>
</dbReference>
<dbReference type="AlphaFoldDB" id="A0A1Y2B7B7"/>
<proteinExistence type="inferred from homology"/>
<dbReference type="Proteomes" id="UP000193986">
    <property type="component" value="Unassembled WGS sequence"/>
</dbReference>
<evidence type="ECO:0000313" key="20">
    <source>
        <dbReference type="Proteomes" id="UP000193986"/>
    </source>
</evidence>
<evidence type="ECO:0000256" key="13">
    <source>
        <dbReference type="PIRSR" id="PIRSR637770-1"/>
    </source>
</evidence>
<keyword evidence="12" id="KW-0131">Cell cycle</keyword>
<keyword evidence="11" id="KW-0539">Nucleus</keyword>
<dbReference type="OrthoDB" id="1732493at2759"/>
<dbReference type="SUPFAM" id="SSF56112">
    <property type="entry name" value="Protein kinase-like (PK-like)"/>
    <property type="match status" value="1"/>
</dbReference>
<keyword evidence="7" id="KW-0808">Transferase</keyword>
<dbReference type="GO" id="GO:0008353">
    <property type="term" value="F:RNA polymerase II CTD heptapeptide repeat kinase activity"/>
    <property type="evidence" value="ECO:0007669"/>
    <property type="project" value="UniProtKB-EC"/>
</dbReference>
<dbReference type="InterPro" id="IPR000719">
    <property type="entry name" value="Prot_kinase_dom"/>
</dbReference>
<evidence type="ECO:0000256" key="11">
    <source>
        <dbReference type="ARBA" id="ARBA00023242"/>
    </source>
</evidence>
<evidence type="ECO:0000256" key="9">
    <source>
        <dbReference type="ARBA" id="ARBA00022777"/>
    </source>
</evidence>
<dbReference type="CDD" id="cd07841">
    <property type="entry name" value="STKc_CDK7"/>
    <property type="match status" value="1"/>
</dbReference>
<dbReference type="GO" id="GO:0070985">
    <property type="term" value="C:transcription factor TFIIK complex"/>
    <property type="evidence" value="ECO:0007669"/>
    <property type="project" value="InterPro"/>
</dbReference>
<evidence type="ECO:0000256" key="12">
    <source>
        <dbReference type="ARBA" id="ARBA00023306"/>
    </source>
</evidence>
<comment type="caution">
    <text evidence="19">The sequence shown here is derived from an EMBL/GenBank/DDBJ whole genome shotgun (WGS) entry which is preliminary data.</text>
</comment>
<feature type="domain" description="Protein kinase" evidence="18">
    <location>
        <begin position="15"/>
        <end position="295"/>
    </location>
</feature>
<reference evidence="19 20" key="1">
    <citation type="submission" date="2016-07" db="EMBL/GenBank/DDBJ databases">
        <title>Pervasive Adenine N6-methylation of Active Genes in Fungi.</title>
        <authorList>
            <consortium name="DOE Joint Genome Institute"/>
            <person name="Mondo S.J."/>
            <person name="Dannebaum R.O."/>
            <person name="Kuo R.C."/>
            <person name="Labutti K."/>
            <person name="Haridas S."/>
            <person name="Kuo A."/>
            <person name="Salamov A."/>
            <person name="Ahrendt S.R."/>
            <person name="Lipzen A."/>
            <person name="Sullivan W."/>
            <person name="Andreopoulos W.B."/>
            <person name="Clum A."/>
            <person name="Lindquist E."/>
            <person name="Daum C."/>
            <person name="Ramamoorthy G.K."/>
            <person name="Gryganskyi A."/>
            <person name="Culley D."/>
            <person name="Magnuson J.K."/>
            <person name="James T.Y."/>
            <person name="O'Malley M.A."/>
            <person name="Stajich J.E."/>
            <person name="Spatafora J.W."/>
            <person name="Visel A."/>
            <person name="Grigoriev I.V."/>
        </authorList>
    </citation>
    <scope>NUCLEOTIDE SEQUENCE [LARGE SCALE GENOMIC DNA]</scope>
    <source>
        <strain evidence="19 20">68-887.2</strain>
    </source>
</reference>
<dbReference type="InterPro" id="IPR011009">
    <property type="entry name" value="Kinase-like_dom_sf"/>
</dbReference>
<dbReference type="GO" id="GO:0045944">
    <property type="term" value="P:positive regulation of transcription by RNA polymerase II"/>
    <property type="evidence" value="ECO:0007669"/>
    <property type="project" value="TreeGrafter"/>
</dbReference>
<dbReference type="STRING" id="71784.A0A1Y2B7B7"/>
<dbReference type="GO" id="GO:0005524">
    <property type="term" value="F:ATP binding"/>
    <property type="evidence" value="ECO:0007669"/>
    <property type="project" value="UniProtKB-UniRule"/>
</dbReference>
<evidence type="ECO:0000259" key="18">
    <source>
        <dbReference type="PROSITE" id="PS50011"/>
    </source>
</evidence>
<dbReference type="PROSITE" id="PS00108">
    <property type="entry name" value="PROTEIN_KINASE_ST"/>
    <property type="match status" value="1"/>
</dbReference>
<comment type="similarity">
    <text evidence="2">Belongs to the protein kinase superfamily. CMGC Ser/Thr protein kinase family. CDC2/CDKX subfamily.</text>
</comment>
<evidence type="ECO:0000313" key="19">
    <source>
        <dbReference type="EMBL" id="ORY30576.1"/>
    </source>
</evidence>
<protein>
    <recommendedName>
        <fullName evidence="3">[RNA-polymerase]-subunit kinase</fullName>
        <ecNumber evidence="3">2.7.11.23</ecNumber>
    </recommendedName>
</protein>
<dbReference type="Pfam" id="PF00069">
    <property type="entry name" value="Pkinase"/>
    <property type="match status" value="1"/>
</dbReference>
<dbReference type="InterPro" id="IPR017441">
    <property type="entry name" value="Protein_kinase_ATP_BS"/>
</dbReference>
<dbReference type="InterPro" id="IPR050108">
    <property type="entry name" value="CDK"/>
</dbReference>
<comment type="subcellular location">
    <subcellularLocation>
        <location evidence="1">Nucleus</location>
    </subcellularLocation>
</comment>
<evidence type="ECO:0000256" key="8">
    <source>
        <dbReference type="ARBA" id="ARBA00022741"/>
    </source>
</evidence>
<keyword evidence="5" id="KW-0597">Phosphoprotein</keyword>
<evidence type="ECO:0000256" key="10">
    <source>
        <dbReference type="ARBA" id="ARBA00022840"/>
    </source>
</evidence>
<evidence type="ECO:0000256" key="14">
    <source>
        <dbReference type="PIRSR" id="PIRSR637770-2"/>
    </source>
</evidence>
<evidence type="ECO:0000256" key="3">
    <source>
        <dbReference type="ARBA" id="ARBA00012409"/>
    </source>
</evidence>
<dbReference type="SMART" id="SM00220">
    <property type="entry name" value="S_TKc"/>
    <property type="match status" value="1"/>
</dbReference>